<evidence type="ECO:0000259" key="5">
    <source>
        <dbReference type="PROSITE" id="PS50931"/>
    </source>
</evidence>
<dbReference type="Gene3D" id="3.40.190.10">
    <property type="entry name" value="Periplasmic binding protein-like II"/>
    <property type="match status" value="1"/>
</dbReference>
<dbReference type="RefSeq" id="WP_054677663.1">
    <property type="nucleotide sequence ID" value="NZ_AYYO01000009.1"/>
</dbReference>
<dbReference type="OrthoDB" id="9803735at2"/>
<keyword evidence="3" id="KW-0238">DNA-binding</keyword>
<evidence type="ECO:0000313" key="7">
    <source>
        <dbReference type="Proteomes" id="UP000051679"/>
    </source>
</evidence>
<dbReference type="PANTHER" id="PTHR30126">
    <property type="entry name" value="HTH-TYPE TRANSCRIPTIONAL REGULATOR"/>
    <property type="match status" value="1"/>
</dbReference>
<dbReference type="PATRIC" id="fig|1291052.5.peg.682"/>
<reference evidence="6 7" key="1">
    <citation type="journal article" date="2015" name="Genome Announc.">
        <title>Expanding the biotechnology potential of lactobacilli through comparative genomics of 213 strains and associated genera.</title>
        <authorList>
            <person name="Sun Z."/>
            <person name="Harris H.M."/>
            <person name="McCann A."/>
            <person name="Guo C."/>
            <person name="Argimon S."/>
            <person name="Zhang W."/>
            <person name="Yang X."/>
            <person name="Jeffery I.B."/>
            <person name="Cooney J.C."/>
            <person name="Kagawa T.F."/>
            <person name="Liu W."/>
            <person name="Song Y."/>
            <person name="Salvetti E."/>
            <person name="Wrobel A."/>
            <person name="Rasinkangas P."/>
            <person name="Parkhill J."/>
            <person name="Rea M.C."/>
            <person name="O'Sullivan O."/>
            <person name="Ritari J."/>
            <person name="Douillard F.P."/>
            <person name="Paul Ross R."/>
            <person name="Yang R."/>
            <person name="Briner A.E."/>
            <person name="Felis G.E."/>
            <person name="de Vos W.M."/>
            <person name="Barrangou R."/>
            <person name="Klaenhammer T.R."/>
            <person name="Caufield P.W."/>
            <person name="Cui Y."/>
            <person name="Zhang H."/>
            <person name="O'Toole P.W."/>
        </authorList>
    </citation>
    <scope>NUCLEOTIDE SEQUENCE [LARGE SCALE GENOMIC DNA]</scope>
    <source>
        <strain evidence="6 7">DSM 20505</strain>
    </source>
</reference>
<evidence type="ECO:0000256" key="2">
    <source>
        <dbReference type="ARBA" id="ARBA00023015"/>
    </source>
</evidence>
<keyword evidence="2" id="KW-0805">Transcription regulation</keyword>
<dbReference type="AlphaFoldDB" id="A0A0R1ZWD7"/>
<dbReference type="InterPro" id="IPR036388">
    <property type="entry name" value="WH-like_DNA-bd_sf"/>
</dbReference>
<dbReference type="SUPFAM" id="SSF53850">
    <property type="entry name" value="Periplasmic binding protein-like II"/>
    <property type="match status" value="1"/>
</dbReference>
<name>A0A0R1ZWD7_9LACO</name>
<protein>
    <submittedName>
        <fullName evidence="6">Transcriptional regulator</fullName>
    </submittedName>
</protein>
<evidence type="ECO:0000313" key="6">
    <source>
        <dbReference type="EMBL" id="KRM56137.1"/>
    </source>
</evidence>
<sequence length="243" mass="27205">MQTQDLEIYQQLYELRSINLVARTMGFAQSNITVRLQVLEAEFGTQLFTRSAQGLTPTANGTRFYHYAQSVLRATTKIKAQMEPVQAGQTVAISELLFNYLVVASGRLALADSHFAIVGSTALLQKTPDVDTVITYANFNDPRYTEVARDYLPASFLVRDAAKAAELPLLVNQDRACPFRARTLRLAQGKRQVLEIDSWASIIELVKAGRGVALLPQYLAAAEHLTVVDAKRHFRVPYGWFRR</sequence>
<proteinExistence type="inferred from homology"/>
<dbReference type="GO" id="GO:0003700">
    <property type="term" value="F:DNA-binding transcription factor activity"/>
    <property type="evidence" value="ECO:0007669"/>
    <property type="project" value="InterPro"/>
</dbReference>
<dbReference type="PANTHER" id="PTHR30126:SF93">
    <property type="entry name" value="HTH LYSR-TYPE DOMAIN-CONTAINING PROTEIN"/>
    <property type="match status" value="1"/>
</dbReference>
<keyword evidence="4" id="KW-0804">Transcription</keyword>
<feature type="domain" description="HTH lysR-type" evidence="5">
    <location>
        <begin position="1"/>
        <end position="58"/>
    </location>
</feature>
<dbReference type="GO" id="GO:0000976">
    <property type="term" value="F:transcription cis-regulatory region binding"/>
    <property type="evidence" value="ECO:0007669"/>
    <property type="project" value="TreeGrafter"/>
</dbReference>
<evidence type="ECO:0000256" key="3">
    <source>
        <dbReference type="ARBA" id="ARBA00023125"/>
    </source>
</evidence>
<comment type="caution">
    <text evidence="6">The sequence shown here is derived from an EMBL/GenBank/DDBJ whole genome shotgun (WGS) entry which is preliminary data.</text>
</comment>
<keyword evidence="7" id="KW-1185">Reference proteome</keyword>
<dbReference type="PROSITE" id="PS50931">
    <property type="entry name" value="HTH_LYSR"/>
    <property type="match status" value="1"/>
</dbReference>
<dbReference type="EMBL" id="AYYO01000009">
    <property type="protein sequence ID" value="KRM56137.1"/>
    <property type="molecule type" value="Genomic_DNA"/>
</dbReference>
<dbReference type="Gene3D" id="1.10.10.10">
    <property type="entry name" value="Winged helix-like DNA-binding domain superfamily/Winged helix DNA-binding domain"/>
    <property type="match status" value="1"/>
</dbReference>
<comment type="similarity">
    <text evidence="1">Belongs to the LysR transcriptional regulatory family.</text>
</comment>
<dbReference type="Pfam" id="PF00126">
    <property type="entry name" value="HTH_1"/>
    <property type="match status" value="1"/>
</dbReference>
<evidence type="ECO:0000256" key="4">
    <source>
        <dbReference type="ARBA" id="ARBA00023163"/>
    </source>
</evidence>
<dbReference type="Proteomes" id="UP000051679">
    <property type="component" value="Unassembled WGS sequence"/>
</dbReference>
<dbReference type="STRING" id="1291052.FC18_GL000667"/>
<dbReference type="SUPFAM" id="SSF46785">
    <property type="entry name" value="Winged helix' DNA-binding domain"/>
    <property type="match status" value="1"/>
</dbReference>
<evidence type="ECO:0000256" key="1">
    <source>
        <dbReference type="ARBA" id="ARBA00009437"/>
    </source>
</evidence>
<gene>
    <name evidence="6" type="ORF">FC18_GL000667</name>
</gene>
<dbReference type="InterPro" id="IPR000847">
    <property type="entry name" value="LysR_HTH_N"/>
</dbReference>
<organism evidence="6 7">
    <name type="scientific">Lacticaseibacillus sharpeae JCM 1186 = DSM 20505</name>
    <dbReference type="NCBI Taxonomy" id="1291052"/>
    <lineage>
        <taxon>Bacteria</taxon>
        <taxon>Bacillati</taxon>
        <taxon>Bacillota</taxon>
        <taxon>Bacilli</taxon>
        <taxon>Lactobacillales</taxon>
        <taxon>Lactobacillaceae</taxon>
        <taxon>Lacticaseibacillus</taxon>
    </lineage>
</organism>
<accession>A0A0R1ZWD7</accession>
<dbReference type="InterPro" id="IPR005119">
    <property type="entry name" value="LysR_subst-bd"/>
</dbReference>
<dbReference type="InterPro" id="IPR036390">
    <property type="entry name" value="WH_DNA-bd_sf"/>
</dbReference>
<dbReference type="Pfam" id="PF03466">
    <property type="entry name" value="LysR_substrate"/>
    <property type="match status" value="1"/>
</dbReference>